<dbReference type="EMBL" id="JAACJM010000076">
    <property type="protein sequence ID" value="KAF5350230.1"/>
    <property type="molecule type" value="Genomic_DNA"/>
</dbReference>
<evidence type="ECO:0000259" key="3">
    <source>
        <dbReference type="PROSITE" id="PS50089"/>
    </source>
</evidence>
<evidence type="ECO:0000256" key="2">
    <source>
        <dbReference type="SAM" id="MobiDB-lite"/>
    </source>
</evidence>
<name>A0A8H5FUH4_9AGAR</name>
<reference evidence="5 6" key="1">
    <citation type="journal article" date="2020" name="ISME J.">
        <title>Uncovering the hidden diversity of litter-decomposition mechanisms in mushroom-forming fungi.</title>
        <authorList>
            <person name="Floudas D."/>
            <person name="Bentzer J."/>
            <person name="Ahren D."/>
            <person name="Johansson T."/>
            <person name="Persson P."/>
            <person name="Tunlid A."/>
        </authorList>
    </citation>
    <scope>NUCLEOTIDE SEQUENCE [LARGE SCALE GENOMIC DNA]</scope>
    <source>
        <strain evidence="5 6">CBS 291.85</strain>
    </source>
</reference>
<keyword evidence="1" id="KW-0479">Metal-binding</keyword>
<dbReference type="OrthoDB" id="299997at2759"/>
<dbReference type="InterPro" id="IPR002035">
    <property type="entry name" value="VWF_A"/>
</dbReference>
<dbReference type="InterPro" id="IPR033511">
    <property type="entry name" value="Cdc24/Scd1_PH_dom"/>
</dbReference>
<gene>
    <name evidence="5" type="ORF">D9758_007818</name>
</gene>
<dbReference type="GO" id="GO:0005085">
    <property type="term" value="F:guanyl-nucleotide exchange factor activity"/>
    <property type="evidence" value="ECO:0007669"/>
    <property type="project" value="InterPro"/>
</dbReference>
<dbReference type="GO" id="GO:0008270">
    <property type="term" value="F:zinc ion binding"/>
    <property type="evidence" value="ECO:0007669"/>
    <property type="project" value="UniProtKB-KW"/>
</dbReference>
<dbReference type="PANTHER" id="PTHR10579:SF43">
    <property type="entry name" value="ZINC FINGER (C3HC4-TYPE RING FINGER) FAMILY PROTEIN"/>
    <property type="match status" value="1"/>
</dbReference>
<dbReference type="PANTHER" id="PTHR10579">
    <property type="entry name" value="CALCIUM-ACTIVATED CHLORIDE CHANNEL REGULATOR"/>
    <property type="match status" value="1"/>
</dbReference>
<dbReference type="AlphaFoldDB" id="A0A8H5FUH4"/>
<keyword evidence="1" id="KW-0862">Zinc</keyword>
<dbReference type="SUPFAM" id="SSF53300">
    <property type="entry name" value="vWA-like"/>
    <property type="match status" value="1"/>
</dbReference>
<keyword evidence="1" id="KW-0863">Zinc-finger</keyword>
<feature type="compositionally biased region" description="Polar residues" evidence="2">
    <location>
        <begin position="238"/>
        <end position="250"/>
    </location>
</feature>
<accession>A0A8H5FUH4</accession>
<dbReference type="CDD" id="cd13246">
    <property type="entry name" value="PH_Scd1"/>
    <property type="match status" value="1"/>
</dbReference>
<dbReference type="InterPro" id="IPR051266">
    <property type="entry name" value="CLCR"/>
</dbReference>
<dbReference type="Gene3D" id="3.40.50.410">
    <property type="entry name" value="von Willebrand factor, type A domain"/>
    <property type="match status" value="1"/>
</dbReference>
<dbReference type="PROSITE" id="PS50234">
    <property type="entry name" value="VWFA"/>
    <property type="match status" value="1"/>
</dbReference>
<dbReference type="Gene3D" id="3.30.40.10">
    <property type="entry name" value="Zinc/RING finger domain, C3HC4 (zinc finger)"/>
    <property type="match status" value="1"/>
</dbReference>
<protein>
    <submittedName>
        <fullName evidence="5">Uncharacterized protein</fullName>
    </submittedName>
</protein>
<organism evidence="5 6">
    <name type="scientific">Tetrapyrgos nigripes</name>
    <dbReference type="NCBI Taxonomy" id="182062"/>
    <lineage>
        <taxon>Eukaryota</taxon>
        <taxon>Fungi</taxon>
        <taxon>Dikarya</taxon>
        <taxon>Basidiomycota</taxon>
        <taxon>Agaricomycotina</taxon>
        <taxon>Agaricomycetes</taxon>
        <taxon>Agaricomycetidae</taxon>
        <taxon>Agaricales</taxon>
        <taxon>Marasmiineae</taxon>
        <taxon>Marasmiaceae</taxon>
        <taxon>Tetrapyrgos</taxon>
    </lineage>
</organism>
<feature type="compositionally biased region" description="Low complexity" evidence="2">
    <location>
        <begin position="545"/>
        <end position="559"/>
    </location>
</feature>
<feature type="compositionally biased region" description="Basic and acidic residues" evidence="2">
    <location>
        <begin position="15"/>
        <end position="24"/>
    </location>
</feature>
<feature type="region of interest" description="Disordered" evidence="2">
    <location>
        <begin position="324"/>
        <end position="344"/>
    </location>
</feature>
<dbReference type="InterPro" id="IPR036465">
    <property type="entry name" value="vWFA_dom_sf"/>
</dbReference>
<evidence type="ECO:0000313" key="5">
    <source>
        <dbReference type="EMBL" id="KAF5350230.1"/>
    </source>
</evidence>
<feature type="compositionally biased region" description="Polar residues" evidence="2">
    <location>
        <begin position="33"/>
        <end position="42"/>
    </location>
</feature>
<feature type="region of interest" description="Disordered" evidence="2">
    <location>
        <begin position="179"/>
        <end position="252"/>
    </location>
</feature>
<dbReference type="Proteomes" id="UP000559256">
    <property type="component" value="Unassembled WGS sequence"/>
</dbReference>
<dbReference type="InterPro" id="IPR001841">
    <property type="entry name" value="Znf_RING"/>
</dbReference>
<dbReference type="PROSITE" id="PS50089">
    <property type="entry name" value="ZF_RING_2"/>
    <property type="match status" value="1"/>
</dbReference>
<dbReference type="Gene3D" id="2.30.29.30">
    <property type="entry name" value="Pleckstrin-homology domain (PH domain)/Phosphotyrosine-binding domain (PTB)"/>
    <property type="match status" value="1"/>
</dbReference>
<dbReference type="InterPro" id="IPR011993">
    <property type="entry name" value="PH-like_dom_sf"/>
</dbReference>
<dbReference type="Pfam" id="PF15411">
    <property type="entry name" value="PH_10"/>
    <property type="match status" value="1"/>
</dbReference>
<feature type="compositionally biased region" description="Polar residues" evidence="2">
    <location>
        <begin position="50"/>
        <end position="62"/>
    </location>
</feature>
<dbReference type="SUPFAM" id="SSF57850">
    <property type="entry name" value="RING/U-box"/>
    <property type="match status" value="1"/>
</dbReference>
<evidence type="ECO:0000259" key="4">
    <source>
        <dbReference type="PROSITE" id="PS50234"/>
    </source>
</evidence>
<keyword evidence="6" id="KW-1185">Reference proteome</keyword>
<dbReference type="SUPFAM" id="SSF50729">
    <property type="entry name" value="PH domain-like"/>
    <property type="match status" value="1"/>
</dbReference>
<feature type="region of interest" description="Disordered" evidence="2">
    <location>
        <begin position="1"/>
        <end position="93"/>
    </location>
</feature>
<evidence type="ECO:0000256" key="1">
    <source>
        <dbReference type="PROSITE-ProRule" id="PRU00175"/>
    </source>
</evidence>
<proteinExistence type="predicted"/>
<sequence>MQPATPRGNWYTRSSRKDAPDSISHHQLHQEPSIPSSPTFLQPRSPPSVPNSSKASLRSFNSVFRKPNKAPSVLSARSDTSHSASDSGSHPFVSMHVPPIPVVSNAEHPEEEEDCPVCLEPLSFSFRLPGEKPHIVPECGHALHEACFTAVYGPPPSQAKNAIPRKSNLGVCGVCRRPMKVGDGDGGKSNKLAALTGMGDSNGSSNYPGRETPTARRRGAPTQNQRPFDPNEDDPLDHTSSVKSGPNDNSHYIVAPSIQVRPEFSSLTRTQDVNQPLTCIVVIELPGKRAHGPVPGPAPIDTYNNRQRDGTTRLRFSIFSGQDQYGSYSGQHERSSPVVHEEESPFNAITEDLRNRIIDWKGHPLSDLGPLQMYDLLSVRRDSLVREFYVYLFKEALICVVEEKKRSLGRLLSNASSGFGESGSTPSSAQSKGVLRLKGRIYVRHIKNVTASSAAGEMSLTIDMEDELASFILIFKDRASLESWRSTIQGLVNMFQSQNPSFQQQQQQEEMRNLEMEEFGGNSKAMRMLSGSTATTVSSTADSLLHNGSTRSSSTSHGSMAQRPHQMQHKLSTLGEADEMNNYDSPTGLVTPYTSAGPSNSLTPLPHPAMDLIMVISLPPASAVPSTAQLKIRVIKTTLDFILHSLGQKDRLSLVTFEVGVGGRVRKTPFLSVSKAQSKARLERFIEELGQRHGNDADGMGSGQGQDEFAVRVSKDEKTDVVTAVNHGLDVVLQRKARNPTSGMILVSDAADSTRRAQMDLVLARAEAGNVPIHSFGYGRSHDPASLWLMSNHTSGTYTFVKDWYDLRDSVAGCVGGMMSIGLLNMKLHMKIVDGNRFRIRKVSGGPSSILASDGQNVDVDVGELRYGERKEMLIELELDNSDVQQKLARSSNGAYKDRSLNATDRFVQSMGLDALAIDDGSDFADGMMDRMIDEVPVVEVDGSFFDPSAGKNVTRLTHPVLLTVTLLPPNNSAPRPPASVSDPVIVRRRMELLASDMITRALVLVSRRNFPQAQKILSETKRILHTVLQTISRSLPPPNSNGSTVRNRKEMLILAAVRAMQAILQDLQILSEALDENVELFAHDQRNFGAQQAMILRDQKSWTGRSATERLFWTTDNSIELVSRSTDWVARE</sequence>
<feature type="compositionally biased region" description="Basic and acidic residues" evidence="2">
    <location>
        <begin position="331"/>
        <end position="343"/>
    </location>
</feature>
<comment type="caution">
    <text evidence="5">The sequence shown here is derived from an EMBL/GenBank/DDBJ whole genome shotgun (WGS) entry which is preliminary data.</text>
</comment>
<evidence type="ECO:0000313" key="6">
    <source>
        <dbReference type="Proteomes" id="UP000559256"/>
    </source>
</evidence>
<feature type="domain" description="VWFA" evidence="4">
    <location>
        <begin position="611"/>
        <end position="815"/>
    </location>
</feature>
<feature type="compositionally biased region" description="Low complexity" evidence="2">
    <location>
        <begin position="75"/>
        <end position="90"/>
    </location>
</feature>
<feature type="domain" description="RING-type" evidence="3">
    <location>
        <begin position="115"/>
        <end position="176"/>
    </location>
</feature>
<dbReference type="SMART" id="SM00184">
    <property type="entry name" value="RING"/>
    <property type="match status" value="1"/>
</dbReference>
<dbReference type="InterPro" id="IPR013083">
    <property type="entry name" value="Znf_RING/FYVE/PHD"/>
</dbReference>
<feature type="region of interest" description="Disordered" evidence="2">
    <location>
        <begin position="545"/>
        <end position="566"/>
    </location>
</feature>